<dbReference type="AlphaFoldDB" id="A0A1R3FWZ7"/>
<sequence length="41" mass="4584">MPKSILLSKRVGVLLTVDPMWLKIDELAGYFPQVLSPSLKV</sequence>
<proteinExistence type="predicted"/>
<accession>A0A1R3FWZ7</accession>
<gene>
    <name evidence="1" type="ORF">COLO4_38105</name>
</gene>
<reference evidence="2" key="1">
    <citation type="submission" date="2013-09" db="EMBL/GenBank/DDBJ databases">
        <title>Corchorus olitorius genome sequencing.</title>
        <authorList>
            <person name="Alam M."/>
            <person name="Haque M.S."/>
            <person name="Islam M.S."/>
            <person name="Emdad E.M."/>
            <person name="Islam M.M."/>
            <person name="Ahmed B."/>
            <person name="Halim A."/>
            <person name="Hossen Q.M.M."/>
            <person name="Hossain M.Z."/>
            <person name="Ahmed R."/>
            <person name="Khan M.M."/>
            <person name="Islam R."/>
            <person name="Rashid M.M."/>
            <person name="Khan S.A."/>
            <person name="Rahman M.S."/>
            <person name="Alam M."/>
            <person name="Yahiya A.S."/>
            <person name="Khan M.S."/>
            <person name="Azam M.S."/>
            <person name="Haque T."/>
            <person name="Lashkar M.Z.H."/>
            <person name="Akhand A.I."/>
            <person name="Morshed G."/>
            <person name="Roy S."/>
            <person name="Uddin K.S."/>
            <person name="Rabeya T."/>
            <person name="Hossain A.S."/>
            <person name="Chowdhury A."/>
            <person name="Snigdha A.R."/>
            <person name="Mortoza M.S."/>
            <person name="Matin S.A."/>
            <person name="Hoque S.M.E."/>
            <person name="Islam M.K."/>
            <person name="Roy D.K."/>
            <person name="Haider R."/>
            <person name="Moosa M.M."/>
            <person name="Elias S.M."/>
            <person name="Hasan A.M."/>
            <person name="Jahan S."/>
            <person name="Shafiuddin M."/>
            <person name="Mahmood N."/>
            <person name="Shommy N.S."/>
        </authorList>
    </citation>
    <scope>NUCLEOTIDE SEQUENCE [LARGE SCALE GENOMIC DNA]</scope>
    <source>
        <strain evidence="2">cv. O-4</strain>
    </source>
</reference>
<comment type="caution">
    <text evidence="1">The sequence shown here is derived from an EMBL/GenBank/DDBJ whole genome shotgun (WGS) entry which is preliminary data.</text>
</comment>
<dbReference type="Proteomes" id="UP000187203">
    <property type="component" value="Unassembled WGS sequence"/>
</dbReference>
<protein>
    <submittedName>
        <fullName evidence="1">Uncharacterized protein</fullName>
    </submittedName>
</protein>
<keyword evidence="2" id="KW-1185">Reference proteome</keyword>
<dbReference type="EMBL" id="AWUE01024578">
    <property type="protein sequence ID" value="OMO50363.1"/>
    <property type="molecule type" value="Genomic_DNA"/>
</dbReference>
<evidence type="ECO:0000313" key="1">
    <source>
        <dbReference type="EMBL" id="OMO50363.1"/>
    </source>
</evidence>
<name>A0A1R3FWZ7_9ROSI</name>
<organism evidence="1 2">
    <name type="scientific">Corchorus olitorius</name>
    <dbReference type="NCBI Taxonomy" id="93759"/>
    <lineage>
        <taxon>Eukaryota</taxon>
        <taxon>Viridiplantae</taxon>
        <taxon>Streptophyta</taxon>
        <taxon>Embryophyta</taxon>
        <taxon>Tracheophyta</taxon>
        <taxon>Spermatophyta</taxon>
        <taxon>Magnoliopsida</taxon>
        <taxon>eudicotyledons</taxon>
        <taxon>Gunneridae</taxon>
        <taxon>Pentapetalae</taxon>
        <taxon>rosids</taxon>
        <taxon>malvids</taxon>
        <taxon>Malvales</taxon>
        <taxon>Malvaceae</taxon>
        <taxon>Grewioideae</taxon>
        <taxon>Apeibeae</taxon>
        <taxon>Corchorus</taxon>
    </lineage>
</organism>
<evidence type="ECO:0000313" key="2">
    <source>
        <dbReference type="Proteomes" id="UP000187203"/>
    </source>
</evidence>